<dbReference type="eggNOG" id="KOG0753">
    <property type="taxonomic scope" value="Eukaryota"/>
</dbReference>
<feature type="compositionally biased region" description="Basic and acidic residues" evidence="8">
    <location>
        <begin position="611"/>
        <end position="626"/>
    </location>
</feature>
<feature type="repeat" description="Solcar" evidence="7">
    <location>
        <begin position="983"/>
        <end position="1067"/>
    </location>
</feature>
<dbReference type="CDD" id="cd18432">
    <property type="entry name" value="BRCT_PAXIP1_rpt6_like"/>
    <property type="match status" value="1"/>
</dbReference>
<dbReference type="GO" id="GO:0016020">
    <property type="term" value="C:membrane"/>
    <property type="evidence" value="ECO:0007669"/>
    <property type="project" value="UniProtKB-SubCell"/>
</dbReference>
<sequence>MAIDLNSTNNIHRFDFPSHRFSISSECGNQKGNEDDRAQLQDTVPLDSPTEESEFCNINLDTELQCDSDRGGGGEKTTEPPCEYEEEIVLDSEDEEINGSRVVAVTKSLPDNEAEKKSEQRCAGSEVLLTSFGNEKDLPEQPACEGELVRLNNKSTQKLEEWSQADALGFVDHFVLINKFGMSPGTETDYRKTCREKSPAVPSAEGPRNLARRISQQAHIEEKWKLEFMVNDPYEGLDSFRKKRSFRRKRIDILDDEGRDRKGISDLGKETKDLSDLDKGFAGHSSKVETNTEVNSSKELELTGKKLDFSEMGSDTLDICDIGFNTQIAAEAIEALAYGYPFGHGSANAFQDMENNADGSLRGVGENNAKLKLPSIQKSACYDTGDILGSVKRKKRSDRKFGRGISSLSRKQPGIKECNPELTKLGLVKWKKLLAESGLCGNNSANSNESSGRSPPNPVMQREKGVLENNSNMISATPVQNIPQVNEQSEGQGVKVTPFSCRTRQHDLGVNPGEKVKDTVEQGILAYIRKRRCLNANPLKVLNVRGKSLKLRSSSKGARQITWHTFSKSDMWNCPKGKRTSRQVGKHSTRIIDLNVPFNPHNHDRMIGKANMKEEAESKSSSRNDFPRSLSGKSFAEPDLAVSISERETAVMRIVSTDSECIASVAIGAEKDHTIVASSNKTLEHSGSECTTFSSKTGKNAVPSNNTYSHYDKRPCQKNVPRRSLLKELIKLGVPEQIPEFAWKELRRRRDMAHVRILFSQHLDADIVKQQKKVAARLGTSIASCSMDATHFVADTFARTKNMLEAIALGKPVVTHLWLESCGEENCFIDERNYILRDAKKEKEFGFCMPVSLARANQHPLLKGQRVFVTPNTKPEKEIIINLVKAVHGQPVEKLQISALKDENIPEGLLILSCKEDHSICLPFLKKDISSLMSKGIASSTQHGRCDCFAVSENKCKEIFPFWGTMKANEKQSWAISPSYAAYHFGTSGISVAVATGITHPLDVLKVRLQMQLVGQRGPLTGMGQLFVQVLKSEGPRSLYLGLTPALTRSVLYGGLRLGLYEPSKYACDWAFGSTNIFVKIASGLFGGAIATALTNPVEVLKVRLQMNPNLRKGGPTKELRRIVSQEGVIALWKGVGPAMARAAALTASQLATYDETKRTLIRWTSLEEGFRLHLISSMVAGGLSTLITAPMDMVKTRLMLQRECKRVGTYRNGFHCAYQVVRTEGPKALYKGGFTIFARLGPQTTITFILCEKLRELAGLKAI</sequence>
<feature type="repeat" description="Solcar" evidence="7">
    <location>
        <begin position="1169"/>
        <end position="1258"/>
    </location>
</feature>
<evidence type="ECO:0000256" key="1">
    <source>
        <dbReference type="ARBA" id="ARBA00004123"/>
    </source>
</evidence>
<dbReference type="PANTHER" id="PTHR23196:SF32">
    <property type="entry name" value="BRCT DOMAIN-CONTAINING DNA REPAIR PROTEIN"/>
    <property type="match status" value="1"/>
</dbReference>
<dbReference type="Pfam" id="PF00153">
    <property type="entry name" value="Mito_carr"/>
    <property type="match status" value="3"/>
</dbReference>
<dbReference type="SMART" id="SM00292">
    <property type="entry name" value="BRCT"/>
    <property type="match status" value="1"/>
</dbReference>
<proteinExistence type="predicted"/>
<dbReference type="Pfam" id="PF16770">
    <property type="entry name" value="RTT107_BRCT_5"/>
    <property type="match status" value="1"/>
</dbReference>
<evidence type="ECO:0000256" key="2">
    <source>
        <dbReference type="ARBA" id="ARBA00004141"/>
    </source>
</evidence>
<dbReference type="PROSITE" id="PS50172">
    <property type="entry name" value="BRCT"/>
    <property type="match status" value="1"/>
</dbReference>
<evidence type="ECO:0000259" key="9">
    <source>
        <dbReference type="PROSITE" id="PS50172"/>
    </source>
</evidence>
<feature type="region of interest" description="Disordered" evidence="8">
    <location>
        <begin position="393"/>
        <end position="412"/>
    </location>
</feature>
<feature type="compositionally biased region" description="Polar residues" evidence="8">
    <location>
        <begin position="688"/>
        <end position="709"/>
    </location>
</feature>
<keyword evidence="11" id="KW-1185">Reference proteome</keyword>
<keyword evidence="6" id="KW-0539">Nucleus</keyword>
<dbReference type="Proteomes" id="UP000030645">
    <property type="component" value="Unassembled WGS sequence"/>
</dbReference>
<dbReference type="PROSITE" id="PS50920">
    <property type="entry name" value="SOLCAR"/>
    <property type="match status" value="3"/>
</dbReference>
<keyword evidence="3 7" id="KW-0812">Transmembrane</keyword>
<keyword evidence="5 7" id="KW-0472">Membrane</keyword>
<dbReference type="Gene3D" id="1.50.40.10">
    <property type="entry name" value="Mitochondrial carrier domain"/>
    <property type="match status" value="1"/>
</dbReference>
<evidence type="ECO:0000256" key="4">
    <source>
        <dbReference type="ARBA" id="ARBA00022763"/>
    </source>
</evidence>
<dbReference type="InterPro" id="IPR018108">
    <property type="entry name" value="MCP_transmembrane"/>
</dbReference>
<comment type="subcellular location">
    <subcellularLocation>
        <location evidence="2">Membrane</location>
        <topology evidence="2">Multi-pass membrane protein</topology>
    </subcellularLocation>
    <subcellularLocation>
        <location evidence="1">Nucleus</location>
    </subcellularLocation>
</comment>
<dbReference type="SUPFAM" id="SSF52113">
    <property type="entry name" value="BRCT domain"/>
    <property type="match status" value="1"/>
</dbReference>
<dbReference type="InterPro" id="IPR051579">
    <property type="entry name" value="DDR_Transcriptional_Reg"/>
</dbReference>
<dbReference type="InterPro" id="IPR036420">
    <property type="entry name" value="BRCT_dom_sf"/>
</dbReference>
<evidence type="ECO:0000256" key="5">
    <source>
        <dbReference type="ARBA" id="ARBA00023136"/>
    </source>
</evidence>
<dbReference type="CDD" id="cd17744">
    <property type="entry name" value="BRCT_MDC1_rpt1"/>
    <property type="match status" value="1"/>
</dbReference>
<dbReference type="GO" id="GO:0006974">
    <property type="term" value="P:DNA damage response"/>
    <property type="evidence" value="ECO:0007669"/>
    <property type="project" value="UniProtKB-KW"/>
</dbReference>
<feature type="domain" description="BRCT" evidence="9">
    <location>
        <begin position="772"/>
        <end position="836"/>
    </location>
</feature>
<dbReference type="SUPFAM" id="SSF103506">
    <property type="entry name" value="Mitochondrial carrier"/>
    <property type="match status" value="1"/>
</dbReference>
<evidence type="ECO:0000256" key="8">
    <source>
        <dbReference type="SAM" id="MobiDB-lite"/>
    </source>
</evidence>
<dbReference type="Pfam" id="PF16589">
    <property type="entry name" value="BRCT_2"/>
    <property type="match status" value="1"/>
</dbReference>
<evidence type="ECO:0000313" key="11">
    <source>
        <dbReference type="Proteomes" id="UP000030645"/>
    </source>
</evidence>
<dbReference type="InterPro" id="IPR023395">
    <property type="entry name" value="MCP_dom_sf"/>
</dbReference>
<evidence type="ECO:0000256" key="3">
    <source>
        <dbReference type="ARBA" id="ARBA00022692"/>
    </source>
</evidence>
<feature type="region of interest" description="Disordered" evidence="8">
    <location>
        <begin position="686"/>
        <end position="714"/>
    </location>
</feature>
<gene>
    <name evidence="10" type="ORF">L484_020444</name>
</gene>
<dbReference type="eggNOG" id="KOG2043">
    <property type="taxonomic scope" value="Eukaryota"/>
</dbReference>
<keyword evidence="4" id="KW-0227">DNA damage</keyword>
<feature type="compositionally biased region" description="Low complexity" evidence="8">
    <location>
        <begin position="442"/>
        <end position="451"/>
    </location>
</feature>
<feature type="region of interest" description="Disordered" evidence="8">
    <location>
        <begin position="442"/>
        <end position="462"/>
    </location>
</feature>
<evidence type="ECO:0000313" key="10">
    <source>
        <dbReference type="EMBL" id="EXC34675.1"/>
    </source>
</evidence>
<dbReference type="InterPro" id="IPR001357">
    <property type="entry name" value="BRCT_dom"/>
</dbReference>
<evidence type="ECO:0000256" key="6">
    <source>
        <dbReference type="ARBA" id="ARBA00023242"/>
    </source>
</evidence>
<dbReference type="Gene3D" id="3.40.50.10190">
    <property type="entry name" value="BRCT domain"/>
    <property type="match status" value="2"/>
</dbReference>
<dbReference type="AlphaFoldDB" id="W9SLT6"/>
<feature type="region of interest" description="Disordered" evidence="8">
    <location>
        <begin position="611"/>
        <end position="631"/>
    </location>
</feature>
<feature type="repeat" description="Solcar" evidence="7">
    <location>
        <begin position="1075"/>
        <end position="1160"/>
    </location>
</feature>
<protein>
    <submittedName>
        <fullName evidence="10">Mitochondrial substrate carrier family protein ucpB</fullName>
    </submittedName>
</protein>
<dbReference type="GO" id="GO:0005634">
    <property type="term" value="C:nucleus"/>
    <property type="evidence" value="ECO:0007669"/>
    <property type="project" value="UniProtKB-SubCell"/>
</dbReference>
<name>W9SLT6_9ROSA</name>
<dbReference type="PANTHER" id="PTHR23196">
    <property type="entry name" value="PAX TRANSCRIPTION ACTIVATION DOMAIN INTERACTING PROTEIN"/>
    <property type="match status" value="1"/>
</dbReference>
<accession>W9SLT6</accession>
<evidence type="ECO:0000256" key="7">
    <source>
        <dbReference type="PROSITE-ProRule" id="PRU00282"/>
    </source>
</evidence>
<dbReference type="EMBL" id="KE346351">
    <property type="protein sequence ID" value="EXC34675.1"/>
    <property type="molecule type" value="Genomic_DNA"/>
</dbReference>
<reference evidence="11" key="1">
    <citation type="submission" date="2013-01" db="EMBL/GenBank/DDBJ databases">
        <title>Draft Genome Sequence of a Mulberry Tree, Morus notabilis C.K. Schneid.</title>
        <authorList>
            <person name="He N."/>
            <person name="Zhao S."/>
        </authorList>
    </citation>
    <scope>NUCLEOTIDE SEQUENCE</scope>
</reference>
<organism evidence="10 11">
    <name type="scientific">Morus notabilis</name>
    <dbReference type="NCBI Taxonomy" id="981085"/>
    <lineage>
        <taxon>Eukaryota</taxon>
        <taxon>Viridiplantae</taxon>
        <taxon>Streptophyta</taxon>
        <taxon>Embryophyta</taxon>
        <taxon>Tracheophyta</taxon>
        <taxon>Spermatophyta</taxon>
        <taxon>Magnoliopsida</taxon>
        <taxon>eudicotyledons</taxon>
        <taxon>Gunneridae</taxon>
        <taxon>Pentapetalae</taxon>
        <taxon>rosids</taxon>
        <taxon>fabids</taxon>
        <taxon>Rosales</taxon>
        <taxon>Moraceae</taxon>
        <taxon>Moreae</taxon>
        <taxon>Morus</taxon>
    </lineage>
</organism>